<dbReference type="Gene3D" id="1.10.1740.10">
    <property type="match status" value="1"/>
</dbReference>
<protein>
    <submittedName>
        <fullName evidence="8">RNA polymerase sigma factor</fullName>
    </submittedName>
</protein>
<dbReference type="InterPro" id="IPR014284">
    <property type="entry name" value="RNA_pol_sigma-70_dom"/>
</dbReference>
<keyword evidence="2" id="KW-0805">Transcription regulation</keyword>
<evidence type="ECO:0000256" key="3">
    <source>
        <dbReference type="ARBA" id="ARBA00023082"/>
    </source>
</evidence>
<keyword evidence="4" id="KW-0238">DNA-binding</keyword>
<proteinExistence type="inferred from homology"/>
<evidence type="ECO:0000313" key="9">
    <source>
        <dbReference type="Proteomes" id="UP000324870"/>
    </source>
</evidence>
<comment type="caution">
    <text evidence="8">The sequence shown here is derived from an EMBL/GenBank/DDBJ whole genome shotgun (WGS) entry which is preliminary data.</text>
</comment>
<dbReference type="InterPro" id="IPR039425">
    <property type="entry name" value="RNA_pol_sigma-70-like"/>
</dbReference>
<dbReference type="PANTHER" id="PTHR43133:SF8">
    <property type="entry name" value="RNA POLYMERASE SIGMA FACTOR HI_1459-RELATED"/>
    <property type="match status" value="1"/>
</dbReference>
<dbReference type="EMBL" id="VVND01000001">
    <property type="protein sequence ID" value="KAA3160869.1"/>
    <property type="molecule type" value="Genomic_DNA"/>
</dbReference>
<evidence type="ECO:0000259" key="7">
    <source>
        <dbReference type="Pfam" id="PF08281"/>
    </source>
</evidence>
<feature type="domain" description="RNA polymerase sigma factor 70 region 4 type 2" evidence="7">
    <location>
        <begin position="128"/>
        <end position="177"/>
    </location>
</feature>
<dbReference type="InterPro" id="IPR036388">
    <property type="entry name" value="WH-like_DNA-bd_sf"/>
</dbReference>
<evidence type="ECO:0000256" key="4">
    <source>
        <dbReference type="ARBA" id="ARBA00023125"/>
    </source>
</evidence>
<evidence type="ECO:0000256" key="5">
    <source>
        <dbReference type="ARBA" id="ARBA00023163"/>
    </source>
</evidence>
<organism evidence="8 9">
    <name type="scientific">Alistipes finegoldii</name>
    <dbReference type="NCBI Taxonomy" id="214856"/>
    <lineage>
        <taxon>Bacteria</taxon>
        <taxon>Pseudomonadati</taxon>
        <taxon>Bacteroidota</taxon>
        <taxon>Bacteroidia</taxon>
        <taxon>Bacteroidales</taxon>
        <taxon>Rikenellaceae</taxon>
        <taxon>Alistipes</taxon>
    </lineage>
</organism>
<feature type="domain" description="RNA polymerase sigma-70 region 2" evidence="6">
    <location>
        <begin position="39"/>
        <end position="100"/>
    </location>
</feature>
<dbReference type="InterPro" id="IPR013325">
    <property type="entry name" value="RNA_pol_sigma_r2"/>
</dbReference>
<dbReference type="Gene3D" id="1.10.10.10">
    <property type="entry name" value="Winged helix-like DNA-binding domain superfamily/Winged helix DNA-binding domain"/>
    <property type="match status" value="1"/>
</dbReference>
<evidence type="ECO:0000256" key="1">
    <source>
        <dbReference type="ARBA" id="ARBA00010641"/>
    </source>
</evidence>
<sequence length="197" mass="23224">MLQEKIAIFDDPMLRFARRFRLTDTMEEFEFTRYVVPLRDRMFRYAQSLLLCADEAEDVTHDLLERLWRERDRLDGCRDVASFVMVAVRNCCYDRFRSRQAGERRDNAVAGWAERSTTGDAEGWEARDLVRRAMACLPERQREVLHLKDIEGYPTREIAEIAACDEAQVRVILSRARNGLREVLKKMMDDERAGRKN</sequence>
<dbReference type="Pfam" id="PF04542">
    <property type="entry name" value="Sigma70_r2"/>
    <property type="match status" value="1"/>
</dbReference>
<keyword evidence="9" id="KW-1185">Reference proteome</keyword>
<dbReference type="PANTHER" id="PTHR43133">
    <property type="entry name" value="RNA POLYMERASE ECF-TYPE SIGMA FACTO"/>
    <property type="match status" value="1"/>
</dbReference>
<gene>
    <name evidence="8" type="ORF">F2A26_00835</name>
</gene>
<dbReference type="InterPro" id="IPR007627">
    <property type="entry name" value="RNA_pol_sigma70_r2"/>
</dbReference>
<dbReference type="SUPFAM" id="SSF88659">
    <property type="entry name" value="Sigma3 and sigma4 domains of RNA polymerase sigma factors"/>
    <property type="match status" value="1"/>
</dbReference>
<comment type="similarity">
    <text evidence="1">Belongs to the sigma-70 factor family. ECF subfamily.</text>
</comment>
<dbReference type="SUPFAM" id="SSF88946">
    <property type="entry name" value="Sigma2 domain of RNA polymerase sigma factors"/>
    <property type="match status" value="1"/>
</dbReference>
<dbReference type="Proteomes" id="UP000324870">
    <property type="component" value="Unassembled WGS sequence"/>
</dbReference>
<name>A0ABQ6S7E3_9BACT</name>
<dbReference type="CDD" id="cd06171">
    <property type="entry name" value="Sigma70_r4"/>
    <property type="match status" value="1"/>
</dbReference>
<dbReference type="NCBIfam" id="TIGR02937">
    <property type="entry name" value="sigma70-ECF"/>
    <property type="match status" value="1"/>
</dbReference>
<dbReference type="Pfam" id="PF08281">
    <property type="entry name" value="Sigma70_r4_2"/>
    <property type="match status" value="1"/>
</dbReference>
<evidence type="ECO:0000256" key="2">
    <source>
        <dbReference type="ARBA" id="ARBA00023015"/>
    </source>
</evidence>
<keyword evidence="5" id="KW-0804">Transcription</keyword>
<accession>A0ABQ6S7E3</accession>
<keyword evidence="3" id="KW-0731">Sigma factor</keyword>
<dbReference type="InterPro" id="IPR013249">
    <property type="entry name" value="RNA_pol_sigma70_r4_t2"/>
</dbReference>
<evidence type="ECO:0000313" key="8">
    <source>
        <dbReference type="EMBL" id="KAA3160869.1"/>
    </source>
</evidence>
<reference evidence="8 9" key="1">
    <citation type="journal article" date="2019" name="Nat. Med.">
        <title>A library of human gut bacterial isolates paired with longitudinal multiomics data enables mechanistic microbiome research.</title>
        <authorList>
            <person name="Poyet M."/>
            <person name="Groussin M."/>
            <person name="Gibbons S.M."/>
            <person name="Avila-Pacheco J."/>
            <person name="Jiang X."/>
            <person name="Kearney S.M."/>
            <person name="Perrotta A.R."/>
            <person name="Berdy B."/>
            <person name="Zhao S."/>
            <person name="Lieberman T.D."/>
            <person name="Swanson P.K."/>
            <person name="Smith M."/>
            <person name="Roesemann S."/>
            <person name="Alexander J.E."/>
            <person name="Rich S.A."/>
            <person name="Livny J."/>
            <person name="Vlamakis H."/>
            <person name="Clish C."/>
            <person name="Bullock K."/>
            <person name="Deik A."/>
            <person name="Scott J."/>
            <person name="Pierce K.A."/>
            <person name="Xavier R.J."/>
            <person name="Alm E.J."/>
        </authorList>
    </citation>
    <scope>NUCLEOTIDE SEQUENCE [LARGE SCALE GENOMIC DNA]</scope>
    <source>
        <strain evidence="8 9">BIOML-A1</strain>
    </source>
</reference>
<evidence type="ECO:0000259" key="6">
    <source>
        <dbReference type="Pfam" id="PF04542"/>
    </source>
</evidence>
<dbReference type="InterPro" id="IPR013324">
    <property type="entry name" value="RNA_pol_sigma_r3/r4-like"/>
</dbReference>